<sequence>MGNAPCCKPESTEGLTRQDLVVDVISSLPQNYSAKTAQQRNGFLDAIDMTGSLGLSKEVQIVREGPHWRAIGLIIAPDDNPNCLLIEEVMEPSLISEYNKKQADDFSRVRKGDKIVSLNGADTVDTMLRVIQASHKGSVLNFQMR</sequence>
<dbReference type="EMBL" id="HBEG01002194">
    <property type="protein sequence ID" value="CAD8345458.1"/>
    <property type="molecule type" value="Transcribed_RNA"/>
</dbReference>
<accession>A0A7R9ZVX2</accession>
<dbReference type="InterPro" id="IPR001478">
    <property type="entry name" value="PDZ"/>
</dbReference>
<name>A0A7R9ZVX2_9DINO</name>
<protein>
    <recommendedName>
        <fullName evidence="1">PDZ domain-containing protein</fullName>
    </recommendedName>
</protein>
<dbReference type="PROSITE" id="PS50106">
    <property type="entry name" value="PDZ"/>
    <property type="match status" value="1"/>
</dbReference>
<reference evidence="2" key="1">
    <citation type="submission" date="2021-01" db="EMBL/GenBank/DDBJ databases">
        <authorList>
            <person name="Corre E."/>
            <person name="Pelletier E."/>
            <person name="Niang G."/>
            <person name="Scheremetjew M."/>
            <person name="Finn R."/>
            <person name="Kale V."/>
            <person name="Holt S."/>
            <person name="Cochrane G."/>
            <person name="Meng A."/>
            <person name="Brown T."/>
            <person name="Cohen L."/>
        </authorList>
    </citation>
    <scope>NUCLEOTIDE SEQUENCE</scope>
    <source>
        <strain evidence="2">Pbaha01</strain>
    </source>
</reference>
<feature type="domain" description="PDZ" evidence="1">
    <location>
        <begin position="58"/>
        <end position="145"/>
    </location>
</feature>
<dbReference type="AlphaFoldDB" id="A0A7R9ZVX2"/>
<organism evidence="2">
    <name type="scientific">Pyrodinium bahamense</name>
    <dbReference type="NCBI Taxonomy" id="73915"/>
    <lineage>
        <taxon>Eukaryota</taxon>
        <taxon>Sar</taxon>
        <taxon>Alveolata</taxon>
        <taxon>Dinophyceae</taxon>
        <taxon>Gonyaulacales</taxon>
        <taxon>Pyrocystaceae</taxon>
        <taxon>Pyrodinium</taxon>
    </lineage>
</organism>
<proteinExistence type="predicted"/>
<gene>
    <name evidence="2" type="ORF">PBAH0796_LOCUS1196</name>
</gene>
<evidence type="ECO:0000259" key="1">
    <source>
        <dbReference type="PROSITE" id="PS50106"/>
    </source>
</evidence>
<evidence type="ECO:0000313" key="2">
    <source>
        <dbReference type="EMBL" id="CAD8345458.1"/>
    </source>
</evidence>